<protein>
    <recommendedName>
        <fullName evidence="2 4">acylphosphatase</fullName>
        <ecNumber evidence="2 4">3.6.1.7</ecNumber>
    </recommendedName>
</protein>
<comment type="similarity">
    <text evidence="1 5">Belongs to the acylphosphatase family.</text>
</comment>
<dbReference type="InterPro" id="IPR001792">
    <property type="entry name" value="Acylphosphatase-like_dom"/>
</dbReference>
<dbReference type="SUPFAM" id="SSF54975">
    <property type="entry name" value="Acylphosphatase/BLUF domain-like"/>
    <property type="match status" value="1"/>
</dbReference>
<dbReference type="InterPro" id="IPR017968">
    <property type="entry name" value="Acylphosphatase_CS"/>
</dbReference>
<evidence type="ECO:0000256" key="5">
    <source>
        <dbReference type="RuleBase" id="RU004168"/>
    </source>
</evidence>
<dbReference type="Pfam" id="PF00708">
    <property type="entry name" value="Acylphosphatase"/>
    <property type="match status" value="1"/>
</dbReference>
<dbReference type="PANTHER" id="PTHR47268:SF4">
    <property type="entry name" value="ACYLPHOSPHATASE"/>
    <property type="match status" value="1"/>
</dbReference>
<feature type="domain" description="Acylphosphatase-like" evidence="6">
    <location>
        <begin position="5"/>
        <end position="91"/>
    </location>
</feature>
<feature type="active site" evidence="4">
    <location>
        <position position="38"/>
    </location>
</feature>
<dbReference type="EC" id="3.6.1.7" evidence="2 4"/>
<dbReference type="PANTHER" id="PTHR47268">
    <property type="entry name" value="ACYLPHOSPHATASE"/>
    <property type="match status" value="1"/>
</dbReference>
<evidence type="ECO:0000313" key="7">
    <source>
        <dbReference type="EMBL" id="MET6996230.1"/>
    </source>
</evidence>
<evidence type="ECO:0000256" key="1">
    <source>
        <dbReference type="ARBA" id="ARBA00005614"/>
    </source>
</evidence>
<proteinExistence type="inferred from homology"/>
<evidence type="ECO:0000256" key="2">
    <source>
        <dbReference type="ARBA" id="ARBA00012150"/>
    </source>
</evidence>
<evidence type="ECO:0000259" key="6">
    <source>
        <dbReference type="PROSITE" id="PS51160"/>
    </source>
</evidence>
<dbReference type="InterPro" id="IPR020456">
    <property type="entry name" value="Acylphosphatase"/>
</dbReference>
<name>A0ABV2T1I8_9BACT</name>
<keyword evidence="8" id="KW-1185">Reference proteome</keyword>
<comment type="caution">
    <text evidence="7">The sequence shown here is derived from an EMBL/GenBank/DDBJ whole genome shotgun (WGS) entry which is preliminary data.</text>
</comment>
<dbReference type="RefSeq" id="WP_354658877.1">
    <property type="nucleotide sequence ID" value="NZ_JBEXAC010000001.1"/>
</dbReference>
<organism evidence="7 8">
    <name type="scientific">Chitinophaga defluvii</name>
    <dbReference type="NCBI Taxonomy" id="3163343"/>
    <lineage>
        <taxon>Bacteria</taxon>
        <taxon>Pseudomonadati</taxon>
        <taxon>Bacteroidota</taxon>
        <taxon>Chitinophagia</taxon>
        <taxon>Chitinophagales</taxon>
        <taxon>Chitinophagaceae</taxon>
        <taxon>Chitinophaga</taxon>
    </lineage>
</organism>
<dbReference type="Gene3D" id="3.30.70.100">
    <property type="match status" value="1"/>
</dbReference>
<accession>A0ABV2T1I8</accession>
<evidence type="ECO:0000313" key="8">
    <source>
        <dbReference type="Proteomes" id="UP001549749"/>
    </source>
</evidence>
<dbReference type="PROSITE" id="PS00150">
    <property type="entry name" value="ACYLPHOSPHATASE_1"/>
    <property type="match status" value="1"/>
</dbReference>
<dbReference type="InterPro" id="IPR036046">
    <property type="entry name" value="Acylphosphatase-like_dom_sf"/>
</dbReference>
<dbReference type="Proteomes" id="UP001549749">
    <property type="component" value="Unassembled WGS sequence"/>
</dbReference>
<sequence length="91" mass="10276">MEKIRKEITVKGRVQGVGFRMSTLLEANRLHIKGEVKNLPNGDVWIGAEGAVSDMEQFIAWCRHGPSTARVTEILIVTGPLQYYEFFNIGR</sequence>
<feature type="active site" evidence="4">
    <location>
        <position position="20"/>
    </location>
</feature>
<gene>
    <name evidence="7" type="ORF">ABR189_02570</name>
</gene>
<evidence type="ECO:0000256" key="4">
    <source>
        <dbReference type="PROSITE-ProRule" id="PRU00520"/>
    </source>
</evidence>
<evidence type="ECO:0000256" key="3">
    <source>
        <dbReference type="ARBA" id="ARBA00047645"/>
    </source>
</evidence>
<keyword evidence="4" id="KW-0378">Hydrolase</keyword>
<dbReference type="PROSITE" id="PS51160">
    <property type="entry name" value="ACYLPHOSPHATASE_3"/>
    <property type="match status" value="1"/>
</dbReference>
<dbReference type="EMBL" id="JBEXAC010000001">
    <property type="protein sequence ID" value="MET6996230.1"/>
    <property type="molecule type" value="Genomic_DNA"/>
</dbReference>
<reference evidence="7 8" key="1">
    <citation type="submission" date="2024-06" db="EMBL/GenBank/DDBJ databases">
        <title>Chitinophaga defluvii sp. nov., isolated from municipal sewage.</title>
        <authorList>
            <person name="Zhang L."/>
        </authorList>
    </citation>
    <scope>NUCLEOTIDE SEQUENCE [LARGE SCALE GENOMIC DNA]</scope>
    <source>
        <strain evidence="7 8">H8</strain>
    </source>
</reference>
<comment type="catalytic activity">
    <reaction evidence="3 4">
        <text>an acyl phosphate + H2O = a carboxylate + phosphate + H(+)</text>
        <dbReference type="Rhea" id="RHEA:14965"/>
        <dbReference type="ChEBI" id="CHEBI:15377"/>
        <dbReference type="ChEBI" id="CHEBI:15378"/>
        <dbReference type="ChEBI" id="CHEBI:29067"/>
        <dbReference type="ChEBI" id="CHEBI:43474"/>
        <dbReference type="ChEBI" id="CHEBI:59918"/>
        <dbReference type="EC" id="3.6.1.7"/>
    </reaction>
</comment>